<dbReference type="Proteomes" id="UP000195514">
    <property type="component" value="Chromosome I"/>
</dbReference>
<feature type="domain" description="Mannosylglycerate hydrolase MGH1-like glycoside hydrolase" evidence="1">
    <location>
        <begin position="418"/>
        <end position="492"/>
    </location>
</feature>
<reference evidence="3" key="1">
    <citation type="submission" date="2017-05" db="EMBL/GenBank/DDBJ databases">
        <authorList>
            <person name="Kirkegaard R."/>
            <person name="Mcilroy J S."/>
        </authorList>
    </citation>
    <scope>NUCLEOTIDE SEQUENCE [LARGE SCALE GENOMIC DNA]</scope>
</reference>
<organism evidence="2 3">
    <name type="scientific">Candidatus Brevifilum fermentans</name>
    <dbReference type="NCBI Taxonomy" id="1986204"/>
    <lineage>
        <taxon>Bacteria</taxon>
        <taxon>Bacillati</taxon>
        <taxon>Chloroflexota</taxon>
        <taxon>Anaerolineae</taxon>
        <taxon>Anaerolineales</taxon>
        <taxon>Anaerolineaceae</taxon>
        <taxon>Candidatus Brevifilum</taxon>
    </lineage>
</organism>
<dbReference type="AlphaFoldDB" id="A0A1Y6K4I6"/>
<proteinExistence type="predicted"/>
<gene>
    <name evidence="2" type="ORF">CFX1CAM_0702</name>
</gene>
<accession>A0A1Y6K4I6</accession>
<dbReference type="Gene3D" id="1.50.10.10">
    <property type="match status" value="1"/>
</dbReference>
<dbReference type="RefSeq" id="WP_087861688.1">
    <property type="nucleotide sequence ID" value="NZ_LT859958.1"/>
</dbReference>
<dbReference type="Pfam" id="PF22422">
    <property type="entry name" value="MGH1-like_GH"/>
    <property type="match status" value="1"/>
</dbReference>
<dbReference type="InterPro" id="IPR054491">
    <property type="entry name" value="MGH1-like_GH"/>
</dbReference>
<dbReference type="EMBL" id="LT859958">
    <property type="protein sequence ID" value="SMX53767.1"/>
    <property type="molecule type" value="Genomic_DNA"/>
</dbReference>
<dbReference type="GO" id="GO:0005975">
    <property type="term" value="P:carbohydrate metabolic process"/>
    <property type="evidence" value="ECO:0007669"/>
    <property type="project" value="InterPro"/>
</dbReference>
<dbReference type="InterPro" id="IPR008928">
    <property type="entry name" value="6-hairpin_glycosidase_sf"/>
</dbReference>
<dbReference type="InterPro" id="IPR012341">
    <property type="entry name" value="6hp_glycosidase-like_sf"/>
</dbReference>
<sequence>MGLISIDKTGPKAFILAPDGQFSAFDPEHDQLWTLNLDPPDSCPFQLQTTFHLRARSMRVFPNLILEHHRLKNHTDFSLPPTVKDYSPSSIKIEYNFNHQVLLQFCSFLPEPNVLIGALYLKNISSQPLSLTAEMAAILTPMAQGRPIHPDTIGHNHLLVGQAEELFPLLFMCGGPTGTSNPYPALHVPLTLSPGQSEDIQWALTSKTSQTSSYEAARHWLAQDWQRDYQIHTKAHQKKMITITTGQPDWDAAFYLAQVNARSHLVTSDPSDPQAITIRPRLKDDSKNTYNMKNKHPELTLLDALHLSQALLPAHSELFSRLLEDFITRIDDQGFLSTQGAQVIISTATNACPLLASLCLMLYEINPEAMPLQRVFPHLQRFFDVGWFKNAKPEHAELPAWEVPEQLQLDSGLFNFDIWRETGIGLDIHSAHSPALAAMLLREAAALKKIAQILGDRPARNGYDRWIKNLQEKINSLWDDTCKIFGYQDAHTHKSPSRELYYPGRIQDKVNIGKHFSQPQRLQINLFAAEKVPKTPLIRLEGKNSTGEMITELIEAPEMFWVANRAHVTTRQIFSTLDHICFNGFNPDDRFLIQTADYSQTDISCLLPIWSGGIRPDQLAMMIENITDNPSLSGEFGIPETWRCRHPLPDGLSTPVNIQWNTLILDGLVKEGFSKQAMTLFSILMTPILRGLKEFSGFYPRFDDKTGLPIGAANTIAGLVPVGLFLKIAGIRLLSPDRVAIWGENPFPWPVEVSWQGLGVCKEGSETQIIFPDGTQYHSRSTKPRIITSKKS</sequence>
<evidence type="ECO:0000313" key="2">
    <source>
        <dbReference type="EMBL" id="SMX53767.1"/>
    </source>
</evidence>
<dbReference type="SUPFAM" id="SSF48208">
    <property type="entry name" value="Six-hairpin glycosidases"/>
    <property type="match status" value="1"/>
</dbReference>
<protein>
    <recommendedName>
        <fullName evidence="1">Mannosylglycerate hydrolase MGH1-like glycoside hydrolase domain-containing protein</fullName>
    </recommendedName>
</protein>
<evidence type="ECO:0000313" key="3">
    <source>
        <dbReference type="Proteomes" id="UP000195514"/>
    </source>
</evidence>
<name>A0A1Y6K4I6_9CHLR</name>
<dbReference type="KEGG" id="abat:CFX1CAM_0702"/>
<keyword evidence="3" id="KW-1185">Reference proteome</keyword>
<dbReference type="OrthoDB" id="143062at2"/>
<evidence type="ECO:0000259" key="1">
    <source>
        <dbReference type="Pfam" id="PF22422"/>
    </source>
</evidence>